<evidence type="ECO:0000256" key="2">
    <source>
        <dbReference type="ARBA" id="ARBA00006763"/>
    </source>
</evidence>
<evidence type="ECO:0000313" key="4">
    <source>
        <dbReference type="EMBL" id="QMU27011.1"/>
    </source>
</evidence>
<dbReference type="SUPFAM" id="SSF102405">
    <property type="entry name" value="MCP/YpsA-like"/>
    <property type="match status" value="1"/>
</dbReference>
<dbReference type="InterPro" id="IPR031100">
    <property type="entry name" value="LOG_fam"/>
</dbReference>
<name>A0A7L7L2J5_9BACT</name>
<reference evidence="4 5" key="1">
    <citation type="submission" date="2020-06" db="EMBL/GenBank/DDBJ databases">
        <authorList>
            <person name="Hwang Y.J."/>
        </authorList>
    </citation>
    <scope>NUCLEOTIDE SEQUENCE [LARGE SCALE GENOMIC DNA]</scope>
    <source>
        <strain evidence="4 5">KUDC8001</strain>
    </source>
</reference>
<gene>
    <name evidence="4" type="ORF">HUW48_02720</name>
</gene>
<evidence type="ECO:0000256" key="3">
    <source>
        <dbReference type="RuleBase" id="RU363015"/>
    </source>
</evidence>
<reference evidence="4 5" key="2">
    <citation type="submission" date="2020-08" db="EMBL/GenBank/DDBJ databases">
        <title>Adhaeribacter dokdonensis sp. nov., isolated from the rhizosphere of Elymus tsukushiensis, a plant native to the Dokdo Islands, Republic of Korea.</title>
        <authorList>
            <person name="Ghim S.Y."/>
        </authorList>
    </citation>
    <scope>NUCLEOTIDE SEQUENCE [LARGE SCALE GENOMIC DNA]</scope>
    <source>
        <strain evidence="4 5">KUDC8001</strain>
    </source>
</reference>
<organism evidence="4 5">
    <name type="scientific">Adhaeribacter radiodurans</name>
    <dbReference type="NCBI Taxonomy" id="2745197"/>
    <lineage>
        <taxon>Bacteria</taxon>
        <taxon>Pseudomonadati</taxon>
        <taxon>Bacteroidota</taxon>
        <taxon>Cytophagia</taxon>
        <taxon>Cytophagales</taxon>
        <taxon>Hymenobacteraceae</taxon>
        <taxon>Adhaeribacter</taxon>
    </lineage>
</organism>
<dbReference type="GO" id="GO:0005829">
    <property type="term" value="C:cytosol"/>
    <property type="evidence" value="ECO:0007669"/>
    <property type="project" value="TreeGrafter"/>
</dbReference>
<protein>
    <recommendedName>
        <fullName evidence="3">Cytokinin riboside 5'-monophosphate phosphoribohydrolase</fullName>
        <ecNumber evidence="3">3.2.2.n1</ecNumber>
    </recommendedName>
</protein>
<dbReference type="RefSeq" id="WP_182414213.1">
    <property type="nucleotide sequence ID" value="NZ_CP055153.1"/>
</dbReference>
<dbReference type="Pfam" id="PF03641">
    <property type="entry name" value="Lysine_decarbox"/>
    <property type="match status" value="1"/>
</dbReference>
<comment type="similarity">
    <text evidence="2 3">Belongs to the LOG family.</text>
</comment>
<accession>A0A7L7L2J5</accession>
<dbReference type="GO" id="GO:0008714">
    <property type="term" value="F:AMP nucleosidase activity"/>
    <property type="evidence" value="ECO:0007669"/>
    <property type="project" value="UniProtKB-EC"/>
</dbReference>
<dbReference type="PANTHER" id="PTHR31223:SF70">
    <property type="entry name" value="LOG FAMILY PROTEIN YJL055W"/>
    <property type="match status" value="1"/>
</dbReference>
<evidence type="ECO:0000313" key="5">
    <source>
        <dbReference type="Proteomes" id="UP000514509"/>
    </source>
</evidence>
<dbReference type="Gene3D" id="3.40.50.450">
    <property type="match status" value="1"/>
</dbReference>
<keyword evidence="5" id="KW-1185">Reference proteome</keyword>
<dbReference type="PANTHER" id="PTHR31223">
    <property type="entry name" value="LOG FAMILY PROTEIN YJL055W"/>
    <property type="match status" value="1"/>
</dbReference>
<comment type="catalytic activity">
    <reaction evidence="1">
        <text>AMP + H2O = D-ribose 5-phosphate + adenine</text>
        <dbReference type="Rhea" id="RHEA:20129"/>
        <dbReference type="ChEBI" id="CHEBI:15377"/>
        <dbReference type="ChEBI" id="CHEBI:16708"/>
        <dbReference type="ChEBI" id="CHEBI:78346"/>
        <dbReference type="ChEBI" id="CHEBI:456215"/>
        <dbReference type="EC" id="3.2.2.4"/>
    </reaction>
</comment>
<dbReference type="EC" id="3.2.2.n1" evidence="3"/>
<proteinExistence type="inferred from homology"/>
<dbReference type="NCBIfam" id="TIGR00730">
    <property type="entry name" value="Rossman fold protein, TIGR00730 family"/>
    <property type="match status" value="1"/>
</dbReference>
<keyword evidence="3" id="KW-0203">Cytokinin biosynthesis</keyword>
<dbReference type="EMBL" id="CP055153">
    <property type="protein sequence ID" value="QMU27011.1"/>
    <property type="molecule type" value="Genomic_DNA"/>
</dbReference>
<dbReference type="GO" id="GO:0009691">
    <property type="term" value="P:cytokinin biosynthetic process"/>
    <property type="evidence" value="ECO:0007669"/>
    <property type="project" value="UniProtKB-UniRule"/>
</dbReference>
<sequence length="193" mass="21101">MKCIAVFCGANFGNKEIYTTKARELGKMFAQQGIALVYGGGNVGLMGVIADNVLAHGGKAIGVIPQSLVEREVAHATLTELHVVQTMHQRKALMADLADAFIAMPGGFGTLDEVCEIITWNQLGIIIKPVGFYNINGYFDKFIQLIEGAVTEGFIREEHRTNLIVADEPEKLLQNMQGYNPVSASKWIDFNKA</sequence>
<dbReference type="AlphaFoldDB" id="A0A7L7L2J5"/>
<evidence type="ECO:0000256" key="1">
    <source>
        <dbReference type="ARBA" id="ARBA00000274"/>
    </source>
</evidence>
<dbReference type="KEGG" id="add:HUW48_02720"/>
<keyword evidence="3" id="KW-0378">Hydrolase</keyword>
<dbReference type="InterPro" id="IPR005269">
    <property type="entry name" value="LOG"/>
</dbReference>
<dbReference type="Proteomes" id="UP000514509">
    <property type="component" value="Chromosome"/>
</dbReference>